<feature type="domain" description="OmpA-like" evidence="4">
    <location>
        <begin position="620"/>
        <end position="737"/>
    </location>
</feature>
<evidence type="ECO:0000313" key="6">
    <source>
        <dbReference type="Proteomes" id="UP001176429"/>
    </source>
</evidence>
<evidence type="ECO:0000313" key="5">
    <source>
        <dbReference type="EMBL" id="MDO7876855.1"/>
    </source>
</evidence>
<gene>
    <name evidence="5" type="ORF">Q5H93_19070</name>
</gene>
<dbReference type="InterPro" id="IPR006665">
    <property type="entry name" value="OmpA-like"/>
</dbReference>
<evidence type="ECO:0000256" key="1">
    <source>
        <dbReference type="PROSITE-ProRule" id="PRU00473"/>
    </source>
</evidence>
<dbReference type="SUPFAM" id="SSF82171">
    <property type="entry name" value="DPP6 N-terminal domain-like"/>
    <property type="match status" value="1"/>
</dbReference>
<dbReference type="InterPro" id="IPR036737">
    <property type="entry name" value="OmpA-like_sf"/>
</dbReference>
<feature type="signal peptide" evidence="3">
    <location>
        <begin position="1"/>
        <end position="16"/>
    </location>
</feature>
<evidence type="ECO:0000256" key="3">
    <source>
        <dbReference type="SAM" id="SignalP"/>
    </source>
</evidence>
<organism evidence="5 6">
    <name type="scientific">Hymenobacter aranciens</name>
    <dbReference type="NCBI Taxonomy" id="3063996"/>
    <lineage>
        <taxon>Bacteria</taxon>
        <taxon>Pseudomonadati</taxon>
        <taxon>Bacteroidota</taxon>
        <taxon>Cytophagia</taxon>
        <taxon>Cytophagales</taxon>
        <taxon>Hymenobacteraceae</taxon>
        <taxon>Hymenobacter</taxon>
    </lineage>
</organism>
<dbReference type="InterPro" id="IPR050330">
    <property type="entry name" value="Bact_OuterMem_StrucFunc"/>
</dbReference>
<comment type="caution">
    <text evidence="5">The sequence shown here is derived from an EMBL/GenBank/DDBJ whole genome shotgun (WGS) entry which is preliminary data.</text>
</comment>
<feature type="chain" id="PRO_5046706045" evidence="3">
    <location>
        <begin position="17"/>
        <end position="737"/>
    </location>
</feature>
<evidence type="ECO:0000259" key="4">
    <source>
        <dbReference type="PROSITE" id="PS51123"/>
    </source>
</evidence>
<dbReference type="PANTHER" id="PTHR30329:SF21">
    <property type="entry name" value="LIPOPROTEIN YIAD-RELATED"/>
    <property type="match status" value="1"/>
</dbReference>
<dbReference type="Gene3D" id="2.60.120.560">
    <property type="entry name" value="Exo-inulinase, domain 1"/>
    <property type="match status" value="1"/>
</dbReference>
<keyword evidence="1" id="KW-0472">Membrane</keyword>
<accession>A0ABT9BF22</accession>
<dbReference type="Proteomes" id="UP001176429">
    <property type="component" value="Unassembled WGS sequence"/>
</dbReference>
<dbReference type="Pfam" id="PF00691">
    <property type="entry name" value="OmpA"/>
    <property type="match status" value="1"/>
</dbReference>
<dbReference type="Pfam" id="PF07676">
    <property type="entry name" value="PD40"/>
    <property type="match status" value="2"/>
</dbReference>
<sequence length="737" mass="78974">MAAFALALAARPAAVAQPTAALVPTVLLDERFADNSNSWIVGSDDTGDSKIDTLAGTYTLRRPPEGGSFITQTLGVNYDADFSIDVELRGTGGLVWGYTKGSYNTLELTAAGQWLAKRVLNSTATTLKQGALTAPADWHRLRVARVVNELQISVDDKLVHQQAWEAPAGKKVGFVARGPGGELVLRRLRVQHRAAPIQLAPNLPAGLKRERLGPPVSDPALADVGPVVSADGKRIFFHRVISKVSTVNANVSDKDVYLTERRPDGSWGPAQSLGRPINNEASNAPAWTSPDGRELLLISRYNADGSYLSRSGLSRSRQQPDGSWSIPEVAVERKSDFPGQRVSYTFDAGSTLRVYSKQLDSRESPNSDLYVEFRQPDGSYGPARALGPVLNTPLKDISPFLAPDGVTLYFASNGHPGYGHLDIFVSRRLDDSWTSWSPPLNLGPAVNTNGDESFFTLAAAGDYAYFSATGPAGNLDLYRIALPPALAPKATRLVRGRVLNARTGEPIGGADIAYEQLPGGQAAGTVAAALGTGRYKIVLPAGRQFGFRASAAVYLSVNENVDLTSLTRYGEVEQDLLLLPLMAPVAALAAAPVQLAGGTAPAAVPGQVKSVAVPAPKVPVEEKITLNNLFFVQSQPKLLPASFPELNRLAQTLREHPGLRLRLEGHTDNVGDDKNPRPNQFLSEQRAEAVRNYLLGQGIAAERLSTAGYGGSRPAVPNTTEASRRRNRRVECVVLAR</sequence>
<dbReference type="RefSeq" id="WP_305008244.1">
    <property type="nucleotide sequence ID" value="NZ_JAUQSY010000014.1"/>
</dbReference>
<proteinExistence type="predicted"/>
<dbReference type="Gene3D" id="2.60.40.1120">
    <property type="entry name" value="Carboxypeptidase-like, regulatory domain"/>
    <property type="match status" value="1"/>
</dbReference>
<keyword evidence="3" id="KW-0732">Signal</keyword>
<name>A0ABT9BF22_9BACT</name>
<keyword evidence="6" id="KW-1185">Reference proteome</keyword>
<dbReference type="InterPro" id="IPR011659">
    <property type="entry name" value="WD40"/>
</dbReference>
<dbReference type="CDD" id="cd07185">
    <property type="entry name" value="OmpA_C-like"/>
    <property type="match status" value="1"/>
</dbReference>
<dbReference type="SUPFAM" id="SSF103088">
    <property type="entry name" value="OmpA-like"/>
    <property type="match status" value="1"/>
</dbReference>
<evidence type="ECO:0000256" key="2">
    <source>
        <dbReference type="SAM" id="MobiDB-lite"/>
    </source>
</evidence>
<dbReference type="PANTHER" id="PTHR30329">
    <property type="entry name" value="STATOR ELEMENT OF FLAGELLAR MOTOR COMPLEX"/>
    <property type="match status" value="1"/>
</dbReference>
<protein>
    <submittedName>
        <fullName evidence="5">OmpA family protein</fullName>
    </submittedName>
</protein>
<feature type="region of interest" description="Disordered" evidence="2">
    <location>
        <begin position="262"/>
        <end position="288"/>
    </location>
</feature>
<dbReference type="PROSITE" id="PS51123">
    <property type="entry name" value="OMPA_2"/>
    <property type="match status" value="1"/>
</dbReference>
<reference evidence="5" key="1">
    <citation type="submission" date="2023-07" db="EMBL/GenBank/DDBJ databases">
        <authorList>
            <person name="Kim M.K."/>
        </authorList>
    </citation>
    <scope>NUCLEOTIDE SEQUENCE</scope>
    <source>
        <strain evidence="5">ASUV-10-1</strain>
    </source>
</reference>
<dbReference type="EMBL" id="JAUQSY010000014">
    <property type="protein sequence ID" value="MDO7876855.1"/>
    <property type="molecule type" value="Genomic_DNA"/>
</dbReference>
<dbReference type="Gene3D" id="3.30.1330.60">
    <property type="entry name" value="OmpA-like domain"/>
    <property type="match status" value="1"/>
</dbReference>